<dbReference type="Gene3D" id="2.40.33.20">
    <property type="entry name" value="PK beta-barrel domain-like"/>
    <property type="match status" value="1"/>
</dbReference>
<keyword evidence="3" id="KW-1185">Reference proteome</keyword>
<dbReference type="GO" id="GO:0030151">
    <property type="term" value="F:molybdenum ion binding"/>
    <property type="evidence" value="ECO:0007669"/>
    <property type="project" value="InterPro"/>
</dbReference>
<feature type="domain" description="MOSC" evidence="1">
    <location>
        <begin position="27"/>
        <end position="162"/>
    </location>
</feature>
<dbReference type="Pfam" id="PF03473">
    <property type="entry name" value="MOSC"/>
    <property type="match status" value="1"/>
</dbReference>
<dbReference type="Proteomes" id="UP000316298">
    <property type="component" value="Unassembled WGS sequence"/>
</dbReference>
<dbReference type="InterPro" id="IPR005302">
    <property type="entry name" value="MoCF_Sase_C"/>
</dbReference>
<protein>
    <submittedName>
        <fullName evidence="2">MOSC domain-containing protein YiiM</fullName>
    </submittedName>
</protein>
<dbReference type="InterPro" id="IPR011037">
    <property type="entry name" value="Pyrv_Knase-like_insert_dom_sf"/>
</dbReference>
<comment type="caution">
    <text evidence="2">The sequence shown here is derived from an EMBL/GenBank/DDBJ whole genome shotgun (WGS) entry which is preliminary data.</text>
</comment>
<dbReference type="PANTHER" id="PTHR30212">
    <property type="entry name" value="PROTEIN YIIM"/>
    <property type="match status" value="1"/>
</dbReference>
<dbReference type="SUPFAM" id="SSF50800">
    <property type="entry name" value="PK beta-barrel domain-like"/>
    <property type="match status" value="1"/>
</dbReference>
<name>A0A542EAZ8_9ACTN</name>
<accession>A0A542EAZ8</accession>
<reference evidence="2 3" key="1">
    <citation type="submission" date="2019-06" db="EMBL/GenBank/DDBJ databases">
        <title>Sequencing the genomes of 1000 actinobacteria strains.</title>
        <authorList>
            <person name="Klenk H.-P."/>
        </authorList>
    </citation>
    <scope>NUCLEOTIDE SEQUENCE [LARGE SCALE GENOMIC DNA]</scope>
    <source>
        <strain evidence="2 3">DSM 17305</strain>
    </source>
</reference>
<evidence type="ECO:0000259" key="1">
    <source>
        <dbReference type="PROSITE" id="PS51340"/>
    </source>
</evidence>
<dbReference type="RefSeq" id="WP_141859337.1">
    <property type="nucleotide sequence ID" value="NZ_BAAAKA010000007.1"/>
</dbReference>
<proteinExistence type="predicted"/>
<sequence>MRLLTVNVVEKLIPGPKETGFTAIDKRPQLGRIRVRPLGLEGDRVCDTANHGGPDLALYAYADEDAKWWAQELGRDIPTGLFGENLRTEGLDVNGALLGEVWRIGAEVEVMVRAPRIPCITFQHRMQLPRWVKRFHQAGRPGAYLKVLREGTIGAGDPIEIVSRPDHEVTVAHMFGEQDPGKLRAMLDSGVDLMGEIRENAQRIAARGE</sequence>
<dbReference type="OrthoDB" id="9786134at2"/>
<dbReference type="PANTHER" id="PTHR30212:SF2">
    <property type="entry name" value="PROTEIN YIIM"/>
    <property type="match status" value="1"/>
</dbReference>
<gene>
    <name evidence="2" type="ORF">FB475_5454</name>
</gene>
<organism evidence="2 3">
    <name type="scientific">Kribbella jejuensis</name>
    <dbReference type="NCBI Taxonomy" id="236068"/>
    <lineage>
        <taxon>Bacteria</taxon>
        <taxon>Bacillati</taxon>
        <taxon>Actinomycetota</taxon>
        <taxon>Actinomycetes</taxon>
        <taxon>Propionibacteriales</taxon>
        <taxon>Kribbellaceae</taxon>
        <taxon>Kribbella</taxon>
    </lineage>
</organism>
<dbReference type="InterPro" id="IPR052353">
    <property type="entry name" value="Benzoxazolinone_Detox_Enz"/>
</dbReference>
<dbReference type="EMBL" id="VFMM01000002">
    <property type="protein sequence ID" value="TQJ12508.1"/>
    <property type="molecule type" value="Genomic_DNA"/>
</dbReference>
<dbReference type="GO" id="GO:0030170">
    <property type="term" value="F:pyridoxal phosphate binding"/>
    <property type="evidence" value="ECO:0007669"/>
    <property type="project" value="InterPro"/>
</dbReference>
<dbReference type="AlphaFoldDB" id="A0A542EAZ8"/>
<evidence type="ECO:0000313" key="2">
    <source>
        <dbReference type="EMBL" id="TQJ12508.1"/>
    </source>
</evidence>
<evidence type="ECO:0000313" key="3">
    <source>
        <dbReference type="Proteomes" id="UP000316298"/>
    </source>
</evidence>
<dbReference type="GO" id="GO:0003824">
    <property type="term" value="F:catalytic activity"/>
    <property type="evidence" value="ECO:0007669"/>
    <property type="project" value="InterPro"/>
</dbReference>
<dbReference type="PROSITE" id="PS51340">
    <property type="entry name" value="MOSC"/>
    <property type="match status" value="1"/>
</dbReference>